<proteinExistence type="predicted"/>
<dbReference type="AlphaFoldDB" id="R0GJ88"/>
<sequence length="585" mass="67205">MKDEPSTKWDTRLPHRIFATDRYPDARLNVYSKPDILTVIVKVLKGTAEFEKILSSPLGSLFSLRVCECPISCKLIHALLCRQLPMRFSLLEFGAVTCLDCSEFPEDYDPEENILPVPGEVCYWDTLIGDDRKVTFADVSKTFEDPQVTDLSKKLRLALLLIVDGVLIASSQTHRPTFKYVEMLEDVDSFLKFPWGRESFMETISSMRPAKKSPLKHVSKKFRGPVKATDPVNTFTDQLQQKTFRLNGFPLSLQLLAYRNISGLLDKIPGSNDPRTFLEWDSVGIPKNNLPLTDVHALERASHVSVAPYSNVDPPVEGWGEFDDEVKDRKISYMVSLIDEGHEFNKLEWPGGDSSLPTIVIPVKQPNVVHRRHIVSRRKKSSQNSRIRQSSSQKARRSSLDSTSKSSCDATSETDLKDWFQSQLLSLTSHFEERFQKLKSKNIKLQARFRALRGRRKWNLHARHNRRMFKKRISSPTRSHIPNEDPNQCLAMSPIADEPVLRDGTPKDNHPDDVLHSEDMDILGGDHDWTKYSTTSMTEAHILFFFFQNRQKLSFQEILLFWRLGVTKWTKKTPTDHSHIWSLLN</sequence>
<keyword evidence="4" id="KW-1185">Reference proteome</keyword>
<accession>R0GJ88</accession>
<reference evidence="4" key="1">
    <citation type="journal article" date="2013" name="Nat. Genet.">
        <title>The Capsella rubella genome and the genomic consequences of rapid mating system evolution.</title>
        <authorList>
            <person name="Slotte T."/>
            <person name="Hazzouri K.M."/>
            <person name="Agren J.A."/>
            <person name="Koenig D."/>
            <person name="Maumus F."/>
            <person name="Guo Y.L."/>
            <person name="Steige K."/>
            <person name="Platts A.E."/>
            <person name="Escobar J.S."/>
            <person name="Newman L.K."/>
            <person name="Wang W."/>
            <person name="Mandakova T."/>
            <person name="Vello E."/>
            <person name="Smith L.M."/>
            <person name="Henz S.R."/>
            <person name="Steffen J."/>
            <person name="Takuno S."/>
            <person name="Brandvain Y."/>
            <person name="Coop G."/>
            <person name="Andolfatto P."/>
            <person name="Hu T.T."/>
            <person name="Blanchette M."/>
            <person name="Clark R.M."/>
            <person name="Quesneville H."/>
            <person name="Nordborg M."/>
            <person name="Gaut B.S."/>
            <person name="Lysak M.A."/>
            <person name="Jenkins J."/>
            <person name="Grimwood J."/>
            <person name="Chapman J."/>
            <person name="Prochnik S."/>
            <person name="Shu S."/>
            <person name="Rokhsar D."/>
            <person name="Schmutz J."/>
            <person name="Weigel D."/>
            <person name="Wright S.I."/>
        </authorList>
    </citation>
    <scope>NUCLEOTIDE SEQUENCE [LARGE SCALE GENOMIC DNA]</scope>
    <source>
        <strain evidence="4">cv. Monte Gargano</strain>
    </source>
</reference>
<name>R0GJ88_9BRAS</name>
<dbReference type="eggNOG" id="ENOG502S6E9">
    <property type="taxonomic scope" value="Eukaryota"/>
</dbReference>
<feature type="compositionally biased region" description="Low complexity" evidence="1">
    <location>
        <begin position="382"/>
        <end position="393"/>
    </location>
</feature>
<dbReference type="PANTHER" id="PTHR48449">
    <property type="entry name" value="DUF1985 DOMAIN-CONTAINING PROTEIN"/>
    <property type="match status" value="1"/>
</dbReference>
<feature type="domain" description="DUF1985" evidence="2">
    <location>
        <begin position="80"/>
        <end position="206"/>
    </location>
</feature>
<dbReference type="PANTHER" id="PTHR48449:SF1">
    <property type="entry name" value="DUF1985 DOMAIN-CONTAINING PROTEIN"/>
    <property type="match status" value="1"/>
</dbReference>
<evidence type="ECO:0000313" key="4">
    <source>
        <dbReference type="Proteomes" id="UP000029121"/>
    </source>
</evidence>
<evidence type="ECO:0000313" key="3">
    <source>
        <dbReference type="EMBL" id="EOA12360.1"/>
    </source>
</evidence>
<evidence type="ECO:0000256" key="1">
    <source>
        <dbReference type="SAM" id="MobiDB-lite"/>
    </source>
</evidence>
<gene>
    <name evidence="3" type="ORF">CARUB_v10016512mg</name>
</gene>
<dbReference type="InterPro" id="IPR015410">
    <property type="entry name" value="DUF1985"/>
</dbReference>
<protein>
    <recommendedName>
        <fullName evidence="2">DUF1985 domain-containing protein</fullName>
    </recommendedName>
</protein>
<feature type="non-terminal residue" evidence="3">
    <location>
        <position position="585"/>
    </location>
</feature>
<dbReference type="Proteomes" id="UP000029121">
    <property type="component" value="Unassembled WGS sequence"/>
</dbReference>
<dbReference type="EMBL" id="KB870813">
    <property type="protein sequence ID" value="EOA12360.1"/>
    <property type="molecule type" value="Genomic_DNA"/>
</dbReference>
<feature type="region of interest" description="Disordered" evidence="1">
    <location>
        <begin position="374"/>
        <end position="412"/>
    </location>
</feature>
<organism evidence="3 4">
    <name type="scientific">Capsella rubella</name>
    <dbReference type="NCBI Taxonomy" id="81985"/>
    <lineage>
        <taxon>Eukaryota</taxon>
        <taxon>Viridiplantae</taxon>
        <taxon>Streptophyta</taxon>
        <taxon>Embryophyta</taxon>
        <taxon>Tracheophyta</taxon>
        <taxon>Spermatophyta</taxon>
        <taxon>Magnoliopsida</taxon>
        <taxon>eudicotyledons</taxon>
        <taxon>Gunneridae</taxon>
        <taxon>Pentapetalae</taxon>
        <taxon>rosids</taxon>
        <taxon>malvids</taxon>
        <taxon>Brassicales</taxon>
        <taxon>Brassicaceae</taxon>
        <taxon>Camelineae</taxon>
        <taxon>Capsella</taxon>
    </lineage>
</organism>
<dbReference type="Pfam" id="PF09331">
    <property type="entry name" value="DUF1985"/>
    <property type="match status" value="1"/>
</dbReference>
<dbReference type="PROSITE" id="PS50096">
    <property type="entry name" value="IQ"/>
    <property type="match status" value="1"/>
</dbReference>
<evidence type="ECO:0000259" key="2">
    <source>
        <dbReference type="Pfam" id="PF09331"/>
    </source>
</evidence>